<dbReference type="Proteomes" id="UP000031982">
    <property type="component" value="Unassembled WGS sequence"/>
</dbReference>
<keyword evidence="2" id="KW-1185">Reference proteome</keyword>
<evidence type="ECO:0000313" key="2">
    <source>
        <dbReference type="Proteomes" id="UP000031982"/>
    </source>
</evidence>
<organism evidence="1 2">
    <name type="scientific">Bacillus badius</name>
    <dbReference type="NCBI Taxonomy" id="1455"/>
    <lineage>
        <taxon>Bacteria</taxon>
        <taxon>Bacillati</taxon>
        <taxon>Bacillota</taxon>
        <taxon>Bacilli</taxon>
        <taxon>Bacillales</taxon>
        <taxon>Bacillaceae</taxon>
        <taxon>Pseudobacillus</taxon>
    </lineage>
</organism>
<name>A0ABR5ASX8_BACBA</name>
<proteinExistence type="predicted"/>
<gene>
    <name evidence="1" type="ORF">SD77_1186</name>
</gene>
<comment type="caution">
    <text evidence="1">The sequence shown here is derived from an EMBL/GenBank/DDBJ whole genome shotgun (WGS) entry which is preliminary data.</text>
</comment>
<evidence type="ECO:0000313" key="1">
    <source>
        <dbReference type="EMBL" id="KIL77857.1"/>
    </source>
</evidence>
<reference evidence="1 2" key="1">
    <citation type="submission" date="2015-01" db="EMBL/GenBank/DDBJ databases">
        <title>Genome Assembly of Bacillus badius MTCC 1458.</title>
        <authorList>
            <person name="Verma A."/>
            <person name="Khatri I."/>
            <person name="Mual P."/>
            <person name="Subramanian S."/>
            <person name="Krishnamurthi S."/>
        </authorList>
    </citation>
    <scope>NUCLEOTIDE SEQUENCE [LARGE SCALE GENOMIC DNA]</scope>
    <source>
        <strain evidence="1 2">MTCC 1458</strain>
    </source>
</reference>
<accession>A0ABR5ASX8</accession>
<sequence>MVEVRERLSKHHSIQRDQVEVPALDQRVTQNDPVRKGSDCFLF</sequence>
<dbReference type="EMBL" id="JXLP01000012">
    <property type="protein sequence ID" value="KIL77857.1"/>
    <property type="molecule type" value="Genomic_DNA"/>
</dbReference>
<protein>
    <submittedName>
        <fullName evidence="1">Uncharacterized protein</fullName>
    </submittedName>
</protein>